<dbReference type="NCBIfam" id="TIGR00305">
    <property type="entry name" value="putative toxin-antitoxin system toxin component, PIN family"/>
    <property type="match status" value="1"/>
</dbReference>
<dbReference type="RefSeq" id="WP_066435029.1">
    <property type="nucleotide sequence ID" value="NZ_LZRN01000024.1"/>
</dbReference>
<dbReference type="EMBL" id="QLLQ01000007">
    <property type="protein sequence ID" value="RAJ23002.1"/>
    <property type="molecule type" value="Genomic_DNA"/>
</dbReference>
<reference evidence="2 3" key="1">
    <citation type="submission" date="2018-06" db="EMBL/GenBank/DDBJ databases">
        <title>Genomic Encyclopedia of Archaeal and Bacterial Type Strains, Phase II (KMG-II): from individual species to whole genera.</title>
        <authorList>
            <person name="Goeker M."/>
        </authorList>
    </citation>
    <scope>NUCLEOTIDE SEQUENCE [LARGE SCALE GENOMIC DNA]</scope>
    <source>
        <strain evidence="2 3">DSM 12408</strain>
    </source>
</reference>
<gene>
    <name evidence="2" type="ORF">LX77_02161</name>
</gene>
<dbReference type="STRING" id="49280.A9996_11755"/>
<dbReference type="InterPro" id="IPR029060">
    <property type="entry name" value="PIN-like_dom_sf"/>
</dbReference>
<dbReference type="PANTHER" id="PTHR34610">
    <property type="entry name" value="SSL7007 PROTEIN"/>
    <property type="match status" value="1"/>
</dbReference>
<evidence type="ECO:0000313" key="2">
    <source>
        <dbReference type="EMBL" id="RAJ23002.1"/>
    </source>
</evidence>
<dbReference type="SUPFAM" id="SSF88723">
    <property type="entry name" value="PIN domain-like"/>
    <property type="match status" value="1"/>
</dbReference>
<dbReference type="Pfam" id="PF13470">
    <property type="entry name" value="PIN_3"/>
    <property type="match status" value="1"/>
</dbReference>
<dbReference type="InterPro" id="IPR002716">
    <property type="entry name" value="PIN_dom"/>
</dbReference>
<accession>A0A1A7QZT3</accession>
<comment type="caution">
    <text evidence="2">The sequence shown here is derived from an EMBL/GenBank/DDBJ whole genome shotgun (WGS) entry which is preliminary data.</text>
</comment>
<dbReference type="AlphaFoldDB" id="A0A1A7QZT3"/>
<dbReference type="OrthoDB" id="595154at2"/>
<organism evidence="2 3">
    <name type="scientific">Gelidibacter algens</name>
    <dbReference type="NCBI Taxonomy" id="49280"/>
    <lineage>
        <taxon>Bacteria</taxon>
        <taxon>Pseudomonadati</taxon>
        <taxon>Bacteroidota</taxon>
        <taxon>Flavobacteriia</taxon>
        <taxon>Flavobacteriales</taxon>
        <taxon>Flavobacteriaceae</taxon>
        <taxon>Gelidibacter</taxon>
    </lineage>
</organism>
<protein>
    <submittedName>
        <fullName evidence="2">Putative PIN family toxin of toxin-antitoxin system</fullName>
    </submittedName>
</protein>
<sequence length="137" mass="16034">MQRIILDSNIIVSALIQKNYPYLIVDHCIEGNAILCLSNPILQEYIEVLRRPKFAQFSDFKTNADFLIARLSEMSEIYEPTTKLQIITDEPDNRLLELAHISNADFIITGNSNDFKMEHYGKTKIVMPKEYWEEFKF</sequence>
<dbReference type="PANTHER" id="PTHR34610:SF3">
    <property type="entry name" value="SSL7007 PROTEIN"/>
    <property type="match status" value="1"/>
</dbReference>
<dbReference type="InterPro" id="IPR002850">
    <property type="entry name" value="PIN_toxin-like"/>
</dbReference>
<evidence type="ECO:0000259" key="1">
    <source>
        <dbReference type="Pfam" id="PF13470"/>
    </source>
</evidence>
<keyword evidence="3" id="KW-1185">Reference proteome</keyword>
<name>A0A1A7QZT3_9FLAO</name>
<evidence type="ECO:0000313" key="3">
    <source>
        <dbReference type="Proteomes" id="UP000248987"/>
    </source>
</evidence>
<proteinExistence type="predicted"/>
<dbReference type="Proteomes" id="UP000248987">
    <property type="component" value="Unassembled WGS sequence"/>
</dbReference>
<feature type="domain" description="PIN" evidence="1">
    <location>
        <begin position="3"/>
        <end position="111"/>
    </location>
</feature>